<feature type="non-terminal residue" evidence="1">
    <location>
        <position position="1"/>
    </location>
</feature>
<protein>
    <submittedName>
        <fullName evidence="1">Uncharacterized protein</fullName>
    </submittedName>
</protein>
<gene>
    <name evidence="1" type="ORF">K431DRAFT_202127</name>
</gene>
<feature type="non-terminal residue" evidence="1">
    <location>
        <position position="149"/>
    </location>
</feature>
<keyword evidence="2" id="KW-1185">Reference proteome</keyword>
<proteinExistence type="predicted"/>
<dbReference type="Proteomes" id="UP000799441">
    <property type="component" value="Unassembled WGS sequence"/>
</dbReference>
<sequence length="149" mass="16657">AGDLFAIEVDADGYAETVAGDVAAQVSRTHQSEADFNAQKASYSARFDNGNLIEQLYEALPLLKKSTSSEYANTRSIQPGFDGSSCQQQSRRLDKREAQLVGYAMGELYYDRRYATIVDLCERLPQTYGLDAKTATNLKKWIHQSSERM</sequence>
<name>A0A9P4UMF2_9PEZI</name>
<evidence type="ECO:0000313" key="1">
    <source>
        <dbReference type="EMBL" id="KAF2719534.1"/>
    </source>
</evidence>
<accession>A0A9P4UMF2</accession>
<evidence type="ECO:0000313" key="2">
    <source>
        <dbReference type="Proteomes" id="UP000799441"/>
    </source>
</evidence>
<dbReference type="EMBL" id="MU003810">
    <property type="protein sequence ID" value="KAF2719534.1"/>
    <property type="molecule type" value="Genomic_DNA"/>
</dbReference>
<reference evidence="1" key="1">
    <citation type="journal article" date="2020" name="Stud. Mycol.">
        <title>101 Dothideomycetes genomes: a test case for predicting lifestyles and emergence of pathogens.</title>
        <authorList>
            <person name="Haridas S."/>
            <person name="Albert R."/>
            <person name="Binder M."/>
            <person name="Bloem J."/>
            <person name="Labutti K."/>
            <person name="Salamov A."/>
            <person name="Andreopoulos B."/>
            <person name="Baker S."/>
            <person name="Barry K."/>
            <person name="Bills G."/>
            <person name="Bluhm B."/>
            <person name="Cannon C."/>
            <person name="Castanera R."/>
            <person name="Culley D."/>
            <person name="Daum C."/>
            <person name="Ezra D."/>
            <person name="Gonzalez J."/>
            <person name="Henrissat B."/>
            <person name="Kuo A."/>
            <person name="Liang C."/>
            <person name="Lipzen A."/>
            <person name="Lutzoni F."/>
            <person name="Magnuson J."/>
            <person name="Mondo S."/>
            <person name="Nolan M."/>
            <person name="Ohm R."/>
            <person name="Pangilinan J."/>
            <person name="Park H.-J."/>
            <person name="Ramirez L."/>
            <person name="Alfaro M."/>
            <person name="Sun H."/>
            <person name="Tritt A."/>
            <person name="Yoshinaga Y."/>
            <person name="Zwiers L.-H."/>
            <person name="Turgeon B."/>
            <person name="Goodwin S."/>
            <person name="Spatafora J."/>
            <person name="Crous P."/>
            <person name="Grigoriev I."/>
        </authorList>
    </citation>
    <scope>NUCLEOTIDE SEQUENCE</scope>
    <source>
        <strain evidence="1">CBS 116435</strain>
    </source>
</reference>
<organism evidence="1 2">
    <name type="scientific">Polychaeton citri CBS 116435</name>
    <dbReference type="NCBI Taxonomy" id="1314669"/>
    <lineage>
        <taxon>Eukaryota</taxon>
        <taxon>Fungi</taxon>
        <taxon>Dikarya</taxon>
        <taxon>Ascomycota</taxon>
        <taxon>Pezizomycotina</taxon>
        <taxon>Dothideomycetes</taxon>
        <taxon>Dothideomycetidae</taxon>
        <taxon>Capnodiales</taxon>
        <taxon>Capnodiaceae</taxon>
        <taxon>Polychaeton</taxon>
    </lineage>
</organism>
<comment type="caution">
    <text evidence="1">The sequence shown here is derived from an EMBL/GenBank/DDBJ whole genome shotgun (WGS) entry which is preliminary data.</text>
</comment>
<dbReference type="OrthoDB" id="3938544at2759"/>
<dbReference type="AlphaFoldDB" id="A0A9P4UMF2"/>